<dbReference type="GO" id="GO:0005777">
    <property type="term" value="C:peroxisome"/>
    <property type="evidence" value="ECO:0007669"/>
    <property type="project" value="TreeGrafter"/>
</dbReference>
<gene>
    <name evidence="2" type="ORF">FAGAP_8854</name>
</gene>
<dbReference type="OrthoDB" id="6880011at2759"/>
<comment type="caution">
    <text evidence="2">The sequence shown here is derived from an EMBL/GenBank/DDBJ whole genome shotgun (WGS) entry which is preliminary data.</text>
</comment>
<evidence type="ECO:0000313" key="3">
    <source>
        <dbReference type="Proteomes" id="UP000737391"/>
    </source>
</evidence>
<dbReference type="PANTHER" id="PTHR11465:SF26">
    <property type="entry name" value="CATALASE 2"/>
    <property type="match status" value="1"/>
</dbReference>
<dbReference type="InterPro" id="IPR018028">
    <property type="entry name" value="Catalase"/>
</dbReference>
<feature type="domain" description="Catalase core" evidence="1">
    <location>
        <begin position="2"/>
        <end position="257"/>
    </location>
</feature>
<dbReference type="GO" id="GO:0042744">
    <property type="term" value="P:hydrogen peroxide catabolic process"/>
    <property type="evidence" value="ECO:0007669"/>
    <property type="project" value="TreeGrafter"/>
</dbReference>
<dbReference type="InterPro" id="IPR011614">
    <property type="entry name" value="Catalase_core"/>
</dbReference>
<dbReference type="PANTHER" id="PTHR11465">
    <property type="entry name" value="CATALASE"/>
    <property type="match status" value="1"/>
</dbReference>
<dbReference type="PRINTS" id="PR00067">
    <property type="entry name" value="CATALASE"/>
</dbReference>
<dbReference type="GO" id="GO:0005739">
    <property type="term" value="C:mitochondrion"/>
    <property type="evidence" value="ECO:0007669"/>
    <property type="project" value="TreeGrafter"/>
</dbReference>
<dbReference type="EMBL" id="LUFC02000699">
    <property type="protein sequence ID" value="KAF4495028.1"/>
    <property type="molecule type" value="Genomic_DNA"/>
</dbReference>
<dbReference type="InterPro" id="IPR020835">
    <property type="entry name" value="Catalase_sf"/>
</dbReference>
<sequence length="285" mass="32768">MAGGMGLSDTLRDIRGFALKMKTDKRNLDFVGNDLPVFFIRDPARFLSLNRSHKRHPQTAIADGSMFWDSRNNQEGAHCLMQLFGPRGVPRSVKNINGFGNHNFKFGKPEDGSFKYVMMHFKSDNGIKNLSQEDAVRLAGEEPDYHVKYMYNSIERGDYPIWTIYLQVMDPKEAETYKWNIFGITKIWPHKHYPLIPVGKLVCYPDTARYHVANYQQLPCNRPLDAYSPHQRDGPIRLDWNCGSDLDDVRSSFRKVKSGPADVVHSEWVGRVQAYSSDVEDEDCE</sequence>
<keyword evidence="3" id="KW-1185">Reference proteome</keyword>
<organism evidence="2 3">
    <name type="scientific">Fusarium agapanthi</name>
    <dbReference type="NCBI Taxonomy" id="1803897"/>
    <lineage>
        <taxon>Eukaryota</taxon>
        <taxon>Fungi</taxon>
        <taxon>Dikarya</taxon>
        <taxon>Ascomycota</taxon>
        <taxon>Pezizomycotina</taxon>
        <taxon>Sordariomycetes</taxon>
        <taxon>Hypocreomycetidae</taxon>
        <taxon>Hypocreales</taxon>
        <taxon>Nectriaceae</taxon>
        <taxon>Fusarium</taxon>
        <taxon>Fusarium fujikuroi species complex</taxon>
    </lineage>
</organism>
<dbReference type="Pfam" id="PF00199">
    <property type="entry name" value="Catalase"/>
    <property type="match status" value="1"/>
</dbReference>
<evidence type="ECO:0000313" key="2">
    <source>
        <dbReference type="EMBL" id="KAF4495028.1"/>
    </source>
</evidence>
<dbReference type="GO" id="GO:0042542">
    <property type="term" value="P:response to hydrogen peroxide"/>
    <property type="evidence" value="ECO:0007669"/>
    <property type="project" value="TreeGrafter"/>
</dbReference>
<dbReference type="GO" id="GO:0020037">
    <property type="term" value="F:heme binding"/>
    <property type="evidence" value="ECO:0007669"/>
    <property type="project" value="InterPro"/>
</dbReference>
<protein>
    <submittedName>
        <fullName evidence="2">Catalase</fullName>
    </submittedName>
</protein>
<dbReference type="PROSITE" id="PS51402">
    <property type="entry name" value="CATALASE_3"/>
    <property type="match status" value="1"/>
</dbReference>
<dbReference type="Gene3D" id="2.40.180.10">
    <property type="entry name" value="Catalase core domain"/>
    <property type="match status" value="2"/>
</dbReference>
<dbReference type="GO" id="GO:0004096">
    <property type="term" value="F:catalase activity"/>
    <property type="evidence" value="ECO:0007669"/>
    <property type="project" value="InterPro"/>
</dbReference>
<dbReference type="AlphaFoldDB" id="A0A9P5B5J1"/>
<dbReference type="Proteomes" id="UP000737391">
    <property type="component" value="Unassembled WGS sequence"/>
</dbReference>
<dbReference type="SMART" id="SM01060">
    <property type="entry name" value="Catalase"/>
    <property type="match status" value="1"/>
</dbReference>
<reference evidence="2" key="1">
    <citation type="submission" date="2020-01" db="EMBL/GenBank/DDBJ databases">
        <title>Identification and distribution of gene clusters putatively required for synthesis of sphingolipid metabolism inhibitors in phylogenetically diverse species of the filamentous fungus Fusarium.</title>
        <authorList>
            <person name="Kim H.-S."/>
            <person name="Busman M."/>
            <person name="Brown D.W."/>
            <person name="Divon H."/>
            <person name="Uhlig S."/>
            <person name="Proctor R.H."/>
        </authorList>
    </citation>
    <scope>NUCLEOTIDE SEQUENCE</scope>
    <source>
        <strain evidence="2">NRRL 31653</strain>
    </source>
</reference>
<accession>A0A9P5B5J1</accession>
<name>A0A9P5B5J1_9HYPO</name>
<dbReference type="SUPFAM" id="SSF56634">
    <property type="entry name" value="Heme-dependent catalase-like"/>
    <property type="match status" value="1"/>
</dbReference>
<proteinExistence type="predicted"/>
<evidence type="ECO:0000259" key="1">
    <source>
        <dbReference type="SMART" id="SM01060"/>
    </source>
</evidence>